<gene>
    <name evidence="1" type="ORF">SDC9_157078</name>
</gene>
<name>A0A645F843_9ZZZZ</name>
<comment type="caution">
    <text evidence="1">The sequence shown here is derived from an EMBL/GenBank/DDBJ whole genome shotgun (WGS) entry which is preliminary data.</text>
</comment>
<accession>A0A645F843</accession>
<dbReference type="EMBL" id="VSSQ01055911">
    <property type="protein sequence ID" value="MPN09786.1"/>
    <property type="molecule type" value="Genomic_DNA"/>
</dbReference>
<dbReference type="AlphaFoldDB" id="A0A645F843"/>
<evidence type="ECO:0000313" key="1">
    <source>
        <dbReference type="EMBL" id="MPN09786.1"/>
    </source>
</evidence>
<organism evidence="1">
    <name type="scientific">bioreactor metagenome</name>
    <dbReference type="NCBI Taxonomy" id="1076179"/>
    <lineage>
        <taxon>unclassified sequences</taxon>
        <taxon>metagenomes</taxon>
        <taxon>ecological metagenomes</taxon>
    </lineage>
</organism>
<protein>
    <recommendedName>
        <fullName evidence="2">Peptidase M48 domain-containing protein</fullName>
    </recommendedName>
</protein>
<reference evidence="1" key="1">
    <citation type="submission" date="2019-08" db="EMBL/GenBank/DDBJ databases">
        <authorList>
            <person name="Kucharzyk K."/>
            <person name="Murdoch R.W."/>
            <person name="Higgins S."/>
            <person name="Loffler F."/>
        </authorList>
    </citation>
    <scope>NUCLEOTIDE SEQUENCE</scope>
</reference>
<evidence type="ECO:0008006" key="2">
    <source>
        <dbReference type="Google" id="ProtNLM"/>
    </source>
</evidence>
<proteinExistence type="predicted"/>
<sequence>MLTTMERLQVERMKRAYVDPGIFQTHPEVEERVKAALKYMKDNGIEVDRKDVVRKLKTEVLVKDGRAVLMIDGKTFADLTAGDGSVEFLNEMKMRLDDTLALELAPYDVTVHGVPGDQALIVKGRIVLSEKEMPEEMPSITEIRERVITALADARRENPLADYYE</sequence>